<dbReference type="RefSeq" id="WP_089386199.1">
    <property type="nucleotide sequence ID" value="NZ_FZNM01000001.1"/>
</dbReference>
<dbReference type="AlphaFoldDB" id="A0A238UN16"/>
<dbReference type="Pfam" id="PF07030">
    <property type="entry name" value="Phage_Mu_Gp36"/>
    <property type="match status" value="1"/>
</dbReference>
<dbReference type="Proteomes" id="UP000292859">
    <property type="component" value="Unassembled WGS sequence"/>
</dbReference>
<dbReference type="Proteomes" id="UP000198409">
    <property type="component" value="Unassembled WGS sequence"/>
</dbReference>
<dbReference type="EMBL" id="FZNM01000001">
    <property type="protein sequence ID" value="SNR22893.1"/>
    <property type="molecule type" value="Genomic_DNA"/>
</dbReference>
<name>A0A238UN16_9RHOB</name>
<evidence type="ECO:0000313" key="4">
    <source>
        <dbReference type="Proteomes" id="UP000198409"/>
    </source>
</evidence>
<dbReference type="OrthoDB" id="9812088at2"/>
<reference evidence="2" key="1">
    <citation type="submission" date="2017-06" db="EMBL/GenBank/DDBJ databases">
        <authorList>
            <person name="Kim H.J."/>
            <person name="Triplett B.A."/>
        </authorList>
    </citation>
    <scope>NUCLEOTIDE SEQUENCE [LARGE SCALE GENOMIC DNA]</scope>
    <source>
        <strain evidence="2">DSM 26170</strain>
    </source>
</reference>
<sequence length="148" mass="15849">MSYATAPDIVDLYGPSALYVADRDNDGTVDAAAVDRALVSASDEIDSHVGVRHALPLAAVPGILRQHCVDIAVYRLALSADVLTEEHRRRYEDAVAHLRRIAEGKAALVLPADPDAPTDPDAPEMTGPRPIVASGPPRLFTRGAMRDF</sequence>
<protein>
    <submittedName>
        <fullName evidence="3">DUF1320 domain-containing protein</fullName>
    </submittedName>
    <submittedName>
        <fullName evidence="2">Mu-like prophage protein gp36</fullName>
    </submittedName>
</protein>
<reference evidence="4" key="2">
    <citation type="submission" date="2017-06" db="EMBL/GenBank/DDBJ databases">
        <authorList>
            <person name="Varghese N."/>
            <person name="Submissions S."/>
        </authorList>
    </citation>
    <scope>NUCLEOTIDE SEQUENCE [LARGE SCALE GENOMIC DNA]</scope>
    <source>
        <strain evidence="4">DSM 26170</strain>
    </source>
</reference>
<accession>A0A238UN16</accession>
<organism evidence="2 4">
    <name type="scientific">Paracoccus sediminis</name>
    <dbReference type="NCBI Taxonomy" id="1214787"/>
    <lineage>
        <taxon>Bacteria</taxon>
        <taxon>Pseudomonadati</taxon>
        <taxon>Pseudomonadota</taxon>
        <taxon>Alphaproteobacteria</taxon>
        <taxon>Rhodobacterales</taxon>
        <taxon>Paracoccaceae</taxon>
        <taxon>Paracoccus</taxon>
    </lineage>
</organism>
<evidence type="ECO:0000313" key="5">
    <source>
        <dbReference type="Proteomes" id="UP000292859"/>
    </source>
</evidence>
<evidence type="ECO:0000313" key="3">
    <source>
        <dbReference type="EMBL" id="TBN53134.1"/>
    </source>
</evidence>
<evidence type="ECO:0000313" key="2">
    <source>
        <dbReference type="EMBL" id="SNR22893.1"/>
    </source>
</evidence>
<feature type="region of interest" description="Disordered" evidence="1">
    <location>
        <begin position="111"/>
        <end position="136"/>
    </location>
</feature>
<dbReference type="InterPro" id="IPR009752">
    <property type="entry name" value="Phage_Mu_GpJ"/>
</dbReference>
<keyword evidence="5" id="KW-1185">Reference proteome</keyword>
<gene>
    <name evidence="3" type="ORF">EYF88_02765</name>
    <name evidence="2" type="ORF">SAMN06265378_10172</name>
</gene>
<evidence type="ECO:0000256" key="1">
    <source>
        <dbReference type="SAM" id="MobiDB-lite"/>
    </source>
</evidence>
<dbReference type="EMBL" id="SIRL01000001">
    <property type="protein sequence ID" value="TBN53134.1"/>
    <property type="molecule type" value="Genomic_DNA"/>
</dbReference>
<reference evidence="3 5" key="3">
    <citation type="submission" date="2019-02" db="EMBL/GenBank/DDBJ databases">
        <authorList>
            <person name="Zhang G."/>
        </authorList>
    </citation>
    <scope>NUCLEOTIDE SEQUENCE [LARGE SCALE GENOMIC DNA]</scope>
    <source>
        <strain evidence="3 5">CMB17</strain>
    </source>
</reference>
<proteinExistence type="predicted"/>